<gene>
    <name evidence="1" type="ORF">QR680_011564</name>
</gene>
<evidence type="ECO:0000313" key="2">
    <source>
        <dbReference type="Proteomes" id="UP001175271"/>
    </source>
</evidence>
<evidence type="ECO:0000313" key="1">
    <source>
        <dbReference type="EMBL" id="KAK0414679.1"/>
    </source>
</evidence>
<dbReference type="AlphaFoldDB" id="A0AA39LZ67"/>
<organism evidence="1 2">
    <name type="scientific">Steinernema hermaphroditum</name>
    <dbReference type="NCBI Taxonomy" id="289476"/>
    <lineage>
        <taxon>Eukaryota</taxon>
        <taxon>Metazoa</taxon>
        <taxon>Ecdysozoa</taxon>
        <taxon>Nematoda</taxon>
        <taxon>Chromadorea</taxon>
        <taxon>Rhabditida</taxon>
        <taxon>Tylenchina</taxon>
        <taxon>Panagrolaimomorpha</taxon>
        <taxon>Strongyloidoidea</taxon>
        <taxon>Steinernematidae</taxon>
        <taxon>Steinernema</taxon>
    </lineage>
</organism>
<dbReference type="Proteomes" id="UP001175271">
    <property type="component" value="Unassembled WGS sequence"/>
</dbReference>
<comment type="caution">
    <text evidence="1">The sequence shown here is derived from an EMBL/GenBank/DDBJ whole genome shotgun (WGS) entry which is preliminary data.</text>
</comment>
<accession>A0AA39LZ67</accession>
<dbReference type="EMBL" id="JAUCMV010000002">
    <property type="protein sequence ID" value="KAK0414679.1"/>
    <property type="molecule type" value="Genomic_DNA"/>
</dbReference>
<reference evidence="1" key="1">
    <citation type="submission" date="2023-06" db="EMBL/GenBank/DDBJ databases">
        <title>Genomic analysis of the entomopathogenic nematode Steinernema hermaphroditum.</title>
        <authorList>
            <person name="Schwarz E.M."/>
            <person name="Heppert J.K."/>
            <person name="Baniya A."/>
            <person name="Schwartz H.T."/>
            <person name="Tan C.-H."/>
            <person name="Antoshechkin I."/>
            <person name="Sternberg P.W."/>
            <person name="Goodrich-Blair H."/>
            <person name="Dillman A.R."/>
        </authorList>
    </citation>
    <scope>NUCLEOTIDE SEQUENCE</scope>
    <source>
        <strain evidence="1">PS9179</strain>
        <tissue evidence="1">Whole animal</tissue>
    </source>
</reference>
<sequence>MLSDRSGHKDSLVLGDGIKVFDILILNEKDYYEPGDIIEGNVAWREFCITLSAEAWSFRKSRRREMQFYQGNHEFFTSGVLLSKRAVLRPGNY</sequence>
<evidence type="ECO:0008006" key="3">
    <source>
        <dbReference type="Google" id="ProtNLM"/>
    </source>
</evidence>
<name>A0AA39LZ67_9BILA</name>
<protein>
    <recommendedName>
        <fullName evidence="3">Arrestin-like N-terminal domain-containing protein</fullName>
    </recommendedName>
</protein>
<proteinExistence type="predicted"/>
<keyword evidence="2" id="KW-1185">Reference proteome</keyword>